<evidence type="ECO:0000256" key="1">
    <source>
        <dbReference type="SAM" id="MobiDB-lite"/>
    </source>
</evidence>
<keyword evidence="2" id="KW-1133">Transmembrane helix</keyword>
<evidence type="ECO:0000313" key="4">
    <source>
        <dbReference type="Proteomes" id="UP001442841"/>
    </source>
</evidence>
<sequence>MPRPPRPGHDVPEELPEVSSGDQVRLLGGGESESLEDPGVHMVPRARWLGPAFLLVVLTGLVGVLLVTLLPWIRPVHLAHDRVHALYQPPLSVDGRHWAEPGELEPDTFLVRFCGGLLLRAVDPADSVVMSTGRGERPGNALTAVYAEAEAADAAYAQLAGGLGNCTQRGSRWELVEPDTAIEQTLAFRLEPPRQSRGNRHHLLLVQYANTVTLFMTPTAPDAEATRSAYAERVASVARAAAQE</sequence>
<proteinExistence type="predicted"/>
<protein>
    <submittedName>
        <fullName evidence="3">Uncharacterized protein</fullName>
    </submittedName>
</protein>
<reference evidence="3 4" key="1">
    <citation type="submission" date="2024-04" db="EMBL/GenBank/DDBJ databases">
        <title>Isolation of an actinomycete strain from pig manure.</title>
        <authorList>
            <person name="Gong T."/>
            <person name="Yu Z."/>
            <person name="An M."/>
            <person name="Wei C."/>
            <person name="Yang W."/>
            <person name="Liu L."/>
        </authorList>
    </citation>
    <scope>NUCLEOTIDE SEQUENCE [LARGE SCALE GENOMIC DNA]</scope>
    <source>
        <strain evidence="3 4">ZF39</strain>
    </source>
</reference>
<keyword evidence="2" id="KW-0812">Transmembrane</keyword>
<name>A0ABZ3FIZ1_9ACTN</name>
<dbReference type="Proteomes" id="UP001442841">
    <property type="component" value="Chromosome"/>
</dbReference>
<dbReference type="EMBL" id="CP154795">
    <property type="protein sequence ID" value="XAN05941.1"/>
    <property type="molecule type" value="Genomic_DNA"/>
</dbReference>
<feature type="region of interest" description="Disordered" evidence="1">
    <location>
        <begin position="1"/>
        <end position="38"/>
    </location>
</feature>
<evidence type="ECO:0000256" key="2">
    <source>
        <dbReference type="SAM" id="Phobius"/>
    </source>
</evidence>
<accession>A0ABZ3FIZ1</accession>
<organism evidence="3 4">
    <name type="scientific">Ammonicoccus fulvus</name>
    <dbReference type="NCBI Taxonomy" id="3138240"/>
    <lineage>
        <taxon>Bacteria</taxon>
        <taxon>Bacillati</taxon>
        <taxon>Actinomycetota</taxon>
        <taxon>Actinomycetes</taxon>
        <taxon>Propionibacteriales</taxon>
        <taxon>Propionibacteriaceae</taxon>
        <taxon>Ammonicoccus</taxon>
    </lineage>
</organism>
<gene>
    <name evidence="3" type="ORF">AADG42_00985</name>
</gene>
<keyword evidence="2" id="KW-0472">Membrane</keyword>
<evidence type="ECO:0000313" key="3">
    <source>
        <dbReference type="EMBL" id="XAN05941.1"/>
    </source>
</evidence>
<feature type="transmembrane region" description="Helical" evidence="2">
    <location>
        <begin position="52"/>
        <end position="73"/>
    </location>
</feature>
<dbReference type="RefSeq" id="WP_425307375.1">
    <property type="nucleotide sequence ID" value="NZ_CP154795.1"/>
</dbReference>
<keyword evidence="4" id="KW-1185">Reference proteome</keyword>